<feature type="compositionally biased region" description="Polar residues" evidence="1">
    <location>
        <begin position="290"/>
        <end position="303"/>
    </location>
</feature>
<evidence type="ECO:0000313" key="2">
    <source>
        <dbReference type="EMBL" id="KKY18126.1"/>
    </source>
</evidence>
<feature type="compositionally biased region" description="Polar residues" evidence="1">
    <location>
        <begin position="235"/>
        <end position="252"/>
    </location>
</feature>
<feature type="compositionally biased region" description="Polar residues" evidence="1">
    <location>
        <begin position="265"/>
        <end position="274"/>
    </location>
</feature>
<protein>
    <submittedName>
        <fullName evidence="2">Uncharacterized protein</fullName>
    </submittedName>
</protein>
<organism evidence="2 3">
    <name type="scientific">Phaeomoniella chlamydospora</name>
    <name type="common">Phaeoacremonium chlamydosporum</name>
    <dbReference type="NCBI Taxonomy" id="158046"/>
    <lineage>
        <taxon>Eukaryota</taxon>
        <taxon>Fungi</taxon>
        <taxon>Dikarya</taxon>
        <taxon>Ascomycota</taxon>
        <taxon>Pezizomycotina</taxon>
        <taxon>Eurotiomycetes</taxon>
        <taxon>Chaetothyriomycetidae</taxon>
        <taxon>Phaeomoniellales</taxon>
        <taxon>Phaeomoniellaceae</taxon>
        <taxon>Phaeomoniella</taxon>
    </lineage>
</organism>
<sequence length="456" mass="52061">MPKWHDRQAFQRLESLMLLNLATSDKASEQEEGKYEMLLMDAISKLPNIRRLSFQNCTVVNERLFAHLPQGLQSLIVVDCVSLTSMELSAFLRDKGMSLINLRLDSNQSLDLAFATNLAISCPRLQVFKMDLTYYDASAYHDVEPYFDHLLPTGPPSWPSSLQTLDLNQLRSWDMEAADGFFQSLEDAAPNLPDLRFLSLKAILKSGWRDRALFRNKWKARLEKVFLRKWENPSDNRSLVKSSPVESDVQSGSDRRTSIIAATQAEESNSTPTTPIFPGLVSHTERLSRPGSSNSEADQTAPQRKSARIPIVAAQRMETLRQEEAIAAAEEEKAHLRRQALAAAKKVAVERQKEEEREAKAKERRQRHSRASTMKAEEDEEGGEGNGIEVADVHFIQGLCNTVLFRIDDQRPAEAQFKEVDFMEEEMSGDEDWNGVDIDFEEDWVRRRGRRRKYAW</sequence>
<dbReference type="Gene3D" id="3.80.10.10">
    <property type="entry name" value="Ribonuclease Inhibitor"/>
    <property type="match status" value="1"/>
</dbReference>
<evidence type="ECO:0000313" key="3">
    <source>
        <dbReference type="Proteomes" id="UP000053317"/>
    </source>
</evidence>
<dbReference type="OrthoDB" id="5395390at2759"/>
<feature type="region of interest" description="Disordered" evidence="1">
    <location>
        <begin position="349"/>
        <end position="385"/>
    </location>
</feature>
<dbReference type="SUPFAM" id="SSF52047">
    <property type="entry name" value="RNI-like"/>
    <property type="match status" value="1"/>
</dbReference>
<evidence type="ECO:0000256" key="1">
    <source>
        <dbReference type="SAM" id="MobiDB-lite"/>
    </source>
</evidence>
<reference evidence="2 3" key="1">
    <citation type="submission" date="2015-05" db="EMBL/GenBank/DDBJ databases">
        <title>Distinctive expansion of gene families associated with plant cell wall degradation and secondary metabolism in the genomes of grapevine trunk pathogens.</title>
        <authorList>
            <person name="Lawrence D.P."/>
            <person name="Travadon R."/>
            <person name="Rolshausen P.E."/>
            <person name="Baumgartner K."/>
        </authorList>
    </citation>
    <scope>NUCLEOTIDE SEQUENCE [LARGE SCALE GENOMIC DNA]</scope>
    <source>
        <strain evidence="2">UCRPC4</strain>
    </source>
</reference>
<feature type="compositionally biased region" description="Basic and acidic residues" evidence="1">
    <location>
        <begin position="349"/>
        <end position="361"/>
    </location>
</feature>
<dbReference type="EMBL" id="LCWF01000131">
    <property type="protein sequence ID" value="KKY18126.1"/>
    <property type="molecule type" value="Genomic_DNA"/>
</dbReference>
<comment type="caution">
    <text evidence="2">The sequence shown here is derived from an EMBL/GenBank/DDBJ whole genome shotgun (WGS) entry which is preliminary data.</text>
</comment>
<dbReference type="AlphaFoldDB" id="A0A0G2E6Z3"/>
<proteinExistence type="predicted"/>
<feature type="region of interest" description="Disordered" evidence="1">
    <location>
        <begin position="234"/>
        <end position="308"/>
    </location>
</feature>
<reference evidence="2 3" key="2">
    <citation type="submission" date="2015-05" db="EMBL/GenBank/DDBJ databases">
        <authorList>
            <person name="Morales-Cruz A."/>
            <person name="Amrine K.C."/>
            <person name="Cantu D."/>
        </authorList>
    </citation>
    <scope>NUCLEOTIDE SEQUENCE [LARGE SCALE GENOMIC DNA]</scope>
    <source>
        <strain evidence="2">UCRPC4</strain>
    </source>
</reference>
<gene>
    <name evidence="2" type="ORF">UCRPC4_g05124</name>
</gene>
<name>A0A0G2E6Z3_PHACM</name>
<accession>A0A0G2E6Z3</accession>
<dbReference type="InterPro" id="IPR032675">
    <property type="entry name" value="LRR_dom_sf"/>
</dbReference>
<keyword evidence="3" id="KW-1185">Reference proteome</keyword>
<dbReference type="Proteomes" id="UP000053317">
    <property type="component" value="Unassembled WGS sequence"/>
</dbReference>